<sequence>MTEPAASPARILVVEDDAPIRRFLKIALGSGGYEVAEAERGRQGIELAATSAPDCVVLDLGLPDMDGKAVIAAIREWSRVPILVLSVRDQETEKIAALDAGADDYVTKPFSVGELLARLRALLRARLDRAAEPAEQAVGALVVNFASRTVRVDQREVKLTRKEFDVLALLARHPGRLVAHGQFLATVWGPAHMDDTHYLRIAIGHIREKLGDDAADPRFIITEPGVGYRLREG</sequence>
<proteinExistence type="predicted"/>
<dbReference type="InterPro" id="IPR001867">
    <property type="entry name" value="OmpR/PhoB-type_DNA-bd"/>
</dbReference>
<keyword evidence="3 8" id="KW-0597">Phosphoprotein</keyword>
<dbReference type="GO" id="GO:0000156">
    <property type="term" value="F:phosphorelay response regulator activity"/>
    <property type="evidence" value="ECO:0007669"/>
    <property type="project" value="TreeGrafter"/>
</dbReference>
<dbReference type="GO" id="GO:0005829">
    <property type="term" value="C:cytosol"/>
    <property type="evidence" value="ECO:0007669"/>
    <property type="project" value="TreeGrafter"/>
</dbReference>
<dbReference type="Gene3D" id="6.10.250.690">
    <property type="match status" value="1"/>
</dbReference>
<evidence type="ECO:0000256" key="5">
    <source>
        <dbReference type="ARBA" id="ARBA00023015"/>
    </source>
</evidence>
<dbReference type="GO" id="GO:0032993">
    <property type="term" value="C:protein-DNA complex"/>
    <property type="evidence" value="ECO:0007669"/>
    <property type="project" value="TreeGrafter"/>
</dbReference>
<evidence type="ECO:0000256" key="6">
    <source>
        <dbReference type="ARBA" id="ARBA00023125"/>
    </source>
</evidence>
<keyword evidence="7" id="KW-0804">Transcription</keyword>
<dbReference type="InterPro" id="IPR011006">
    <property type="entry name" value="CheY-like_superfamily"/>
</dbReference>
<dbReference type="InterPro" id="IPR036388">
    <property type="entry name" value="WH-like_DNA-bd_sf"/>
</dbReference>
<dbReference type="GO" id="GO:0042802">
    <property type="term" value="F:identical protein binding"/>
    <property type="evidence" value="ECO:0007669"/>
    <property type="project" value="UniProtKB-ARBA"/>
</dbReference>
<evidence type="ECO:0000256" key="2">
    <source>
        <dbReference type="ARBA" id="ARBA00022490"/>
    </source>
</evidence>
<dbReference type="InterPro" id="IPR039420">
    <property type="entry name" value="WalR-like"/>
</dbReference>
<reference evidence="12 13" key="1">
    <citation type="submission" date="2018-10" db="EMBL/GenBank/DDBJ databases">
        <title>Xanthobacter tagetidis genome sequencing and assembly.</title>
        <authorList>
            <person name="Maclea K.S."/>
            <person name="Goen A.E."/>
            <person name="Fatima S.A."/>
        </authorList>
    </citation>
    <scope>NUCLEOTIDE SEQUENCE [LARGE SCALE GENOMIC DNA]</scope>
    <source>
        <strain evidence="12 13">ATCC 700314</strain>
    </source>
</reference>
<evidence type="ECO:0000256" key="4">
    <source>
        <dbReference type="ARBA" id="ARBA00023012"/>
    </source>
</evidence>
<dbReference type="SMART" id="SM00862">
    <property type="entry name" value="Trans_reg_C"/>
    <property type="match status" value="1"/>
</dbReference>
<dbReference type="AlphaFoldDB" id="A0A3L7AJX5"/>
<gene>
    <name evidence="12" type="ORF">D9R14_08455</name>
</gene>
<feature type="domain" description="Response regulatory" evidence="10">
    <location>
        <begin position="10"/>
        <end position="123"/>
    </location>
</feature>
<dbReference type="PANTHER" id="PTHR48111:SF50">
    <property type="entry name" value="KDP OPERON TRANSCRIPTIONAL REGULATORY PROTEIN KDPE"/>
    <property type="match status" value="1"/>
</dbReference>
<dbReference type="Pfam" id="PF00072">
    <property type="entry name" value="Response_reg"/>
    <property type="match status" value="1"/>
</dbReference>
<evidence type="ECO:0000256" key="7">
    <source>
        <dbReference type="ARBA" id="ARBA00023163"/>
    </source>
</evidence>
<name>A0A3L7AJX5_9HYPH</name>
<comment type="caution">
    <text evidence="12">The sequence shown here is derived from an EMBL/GenBank/DDBJ whole genome shotgun (WGS) entry which is preliminary data.</text>
</comment>
<dbReference type="PANTHER" id="PTHR48111">
    <property type="entry name" value="REGULATOR OF RPOS"/>
    <property type="match status" value="1"/>
</dbReference>
<evidence type="ECO:0000313" key="13">
    <source>
        <dbReference type="Proteomes" id="UP000269692"/>
    </source>
</evidence>
<dbReference type="EMBL" id="RCTF01000005">
    <property type="protein sequence ID" value="RLP79672.1"/>
    <property type="molecule type" value="Genomic_DNA"/>
</dbReference>
<dbReference type="PROSITE" id="PS51755">
    <property type="entry name" value="OMPR_PHOB"/>
    <property type="match status" value="1"/>
</dbReference>
<keyword evidence="5" id="KW-0805">Transcription regulation</keyword>
<protein>
    <submittedName>
        <fullName evidence="12">DNA-binding response regulator</fullName>
    </submittedName>
</protein>
<feature type="modified residue" description="4-aspartylphosphate" evidence="8">
    <location>
        <position position="59"/>
    </location>
</feature>
<dbReference type="Gene3D" id="1.10.10.10">
    <property type="entry name" value="Winged helix-like DNA-binding domain superfamily/Winged helix DNA-binding domain"/>
    <property type="match status" value="1"/>
</dbReference>
<accession>A0A3L7AJX5</accession>
<dbReference type="SMART" id="SM00448">
    <property type="entry name" value="REC"/>
    <property type="match status" value="1"/>
</dbReference>
<comment type="subcellular location">
    <subcellularLocation>
        <location evidence="1">Cytoplasm</location>
    </subcellularLocation>
</comment>
<dbReference type="InterPro" id="IPR001789">
    <property type="entry name" value="Sig_transdc_resp-reg_receiver"/>
</dbReference>
<organism evidence="12 13">
    <name type="scientific">Xanthobacter tagetidis</name>
    <dbReference type="NCBI Taxonomy" id="60216"/>
    <lineage>
        <taxon>Bacteria</taxon>
        <taxon>Pseudomonadati</taxon>
        <taxon>Pseudomonadota</taxon>
        <taxon>Alphaproteobacteria</taxon>
        <taxon>Hyphomicrobiales</taxon>
        <taxon>Xanthobacteraceae</taxon>
        <taxon>Xanthobacter</taxon>
    </lineage>
</organism>
<evidence type="ECO:0000313" key="12">
    <source>
        <dbReference type="EMBL" id="RLP79672.1"/>
    </source>
</evidence>
<dbReference type="OrthoDB" id="9802426at2"/>
<evidence type="ECO:0000259" key="11">
    <source>
        <dbReference type="PROSITE" id="PS51755"/>
    </source>
</evidence>
<dbReference type="SUPFAM" id="SSF52172">
    <property type="entry name" value="CheY-like"/>
    <property type="match status" value="1"/>
</dbReference>
<keyword evidence="13" id="KW-1185">Reference proteome</keyword>
<keyword evidence="6 9" id="KW-0238">DNA-binding</keyword>
<evidence type="ECO:0000259" key="10">
    <source>
        <dbReference type="PROSITE" id="PS50110"/>
    </source>
</evidence>
<evidence type="ECO:0000256" key="9">
    <source>
        <dbReference type="PROSITE-ProRule" id="PRU01091"/>
    </source>
</evidence>
<dbReference type="Pfam" id="PF00486">
    <property type="entry name" value="Trans_reg_C"/>
    <property type="match status" value="1"/>
</dbReference>
<dbReference type="GO" id="GO:0000987">
    <property type="term" value="F:cis-regulatory region sequence-specific DNA binding"/>
    <property type="evidence" value="ECO:0007669"/>
    <property type="project" value="UniProtKB-ARBA"/>
</dbReference>
<keyword evidence="2" id="KW-0963">Cytoplasm</keyword>
<dbReference type="CDD" id="cd00383">
    <property type="entry name" value="trans_reg_C"/>
    <property type="match status" value="1"/>
</dbReference>
<keyword evidence="4" id="KW-0902">Two-component regulatory system</keyword>
<evidence type="ECO:0000256" key="8">
    <source>
        <dbReference type="PROSITE-ProRule" id="PRU00169"/>
    </source>
</evidence>
<dbReference type="PROSITE" id="PS50110">
    <property type="entry name" value="RESPONSE_REGULATORY"/>
    <property type="match status" value="1"/>
</dbReference>
<dbReference type="CDD" id="cd17620">
    <property type="entry name" value="REC_OmpR_KdpE-like"/>
    <property type="match status" value="1"/>
</dbReference>
<evidence type="ECO:0000256" key="1">
    <source>
        <dbReference type="ARBA" id="ARBA00004496"/>
    </source>
</evidence>
<dbReference type="Proteomes" id="UP000269692">
    <property type="component" value="Unassembled WGS sequence"/>
</dbReference>
<dbReference type="FunFam" id="3.40.50.2300:FF:000021">
    <property type="entry name" value="Two-component system response regulator KdpE"/>
    <property type="match status" value="1"/>
</dbReference>
<evidence type="ECO:0000256" key="3">
    <source>
        <dbReference type="ARBA" id="ARBA00022553"/>
    </source>
</evidence>
<dbReference type="GO" id="GO:0045893">
    <property type="term" value="P:positive regulation of DNA-templated transcription"/>
    <property type="evidence" value="ECO:0007669"/>
    <property type="project" value="UniProtKB-ARBA"/>
</dbReference>
<feature type="domain" description="OmpR/PhoB-type" evidence="11">
    <location>
        <begin position="133"/>
        <end position="232"/>
    </location>
</feature>
<feature type="DNA-binding region" description="OmpR/PhoB-type" evidence="9">
    <location>
        <begin position="133"/>
        <end position="232"/>
    </location>
</feature>
<dbReference type="RefSeq" id="WP_121622882.1">
    <property type="nucleotide sequence ID" value="NZ_JACIIW010000001.1"/>
</dbReference>
<dbReference type="Gene3D" id="3.40.50.2300">
    <property type="match status" value="1"/>
</dbReference>